<dbReference type="GO" id="GO:0003700">
    <property type="term" value="F:DNA-binding transcription factor activity"/>
    <property type="evidence" value="ECO:0007669"/>
    <property type="project" value="InterPro"/>
</dbReference>
<evidence type="ECO:0000313" key="7">
    <source>
        <dbReference type="Proteomes" id="UP000004291"/>
    </source>
</evidence>
<dbReference type="Proteomes" id="UP000004291">
    <property type="component" value="Chromosome"/>
</dbReference>
<dbReference type="Pfam" id="PF00126">
    <property type="entry name" value="HTH_1"/>
    <property type="match status" value="1"/>
</dbReference>
<evidence type="ECO:0000256" key="4">
    <source>
        <dbReference type="ARBA" id="ARBA00023163"/>
    </source>
</evidence>
<sequence>MIDISGKYMDRRIKFRHLDAFSAIARARSLKIAAEQLRLTQPAISRTLKELEEIVGVTLMERSRSGVSLTPEGEVFLQFAEQSTSALRVGLNSVRGIGGASGRLKVGALPSVASGLLPRAVLEFARASRDTQLEIHEGPHYDLTSRLRSGALDLVVGRLGRPKTMDGLSFRQLYTEEVVVVTAAGGPAATVRSFAELENFQVLYPPEDSAIRPLVARLLISLGVPLFSNRIESASSAFGRAVTLADTRTVWFISRGVVADDLKEGRLAMLDVDTSATVGAVGIMSRSEEIPSAAARAFASILSRGTA</sequence>
<dbReference type="Pfam" id="PF03466">
    <property type="entry name" value="LysR_substrate"/>
    <property type="match status" value="1"/>
</dbReference>
<dbReference type="InterPro" id="IPR005119">
    <property type="entry name" value="LysR_subst-bd"/>
</dbReference>
<gene>
    <name evidence="6" type="ORF">HPDFL43_10711</name>
</gene>
<dbReference type="InterPro" id="IPR036390">
    <property type="entry name" value="WH_DNA-bd_sf"/>
</dbReference>
<dbReference type="PRINTS" id="PR00039">
    <property type="entry name" value="HTHLYSR"/>
</dbReference>
<evidence type="ECO:0000313" key="6">
    <source>
        <dbReference type="EMBL" id="EDQ31855.2"/>
    </source>
</evidence>
<keyword evidence="3" id="KW-0238">DNA-binding</keyword>
<dbReference type="PROSITE" id="PS50931">
    <property type="entry name" value="HTH_LYSR"/>
    <property type="match status" value="1"/>
</dbReference>
<dbReference type="GO" id="GO:0019619">
    <property type="term" value="P:3,4-dihydroxybenzoate catabolic process"/>
    <property type="evidence" value="ECO:0007669"/>
    <property type="project" value="InterPro"/>
</dbReference>
<dbReference type="NCBIfam" id="TIGR02424">
    <property type="entry name" value="TF_pcaQ"/>
    <property type="match status" value="1"/>
</dbReference>
<dbReference type="eggNOG" id="COG0583">
    <property type="taxonomic scope" value="Bacteria"/>
</dbReference>
<dbReference type="GO" id="GO:0005829">
    <property type="term" value="C:cytosol"/>
    <property type="evidence" value="ECO:0007669"/>
    <property type="project" value="TreeGrafter"/>
</dbReference>
<dbReference type="GO" id="GO:0003677">
    <property type="term" value="F:DNA binding"/>
    <property type="evidence" value="ECO:0007669"/>
    <property type="project" value="UniProtKB-KW"/>
</dbReference>
<keyword evidence="4" id="KW-0804">Transcription</keyword>
<dbReference type="PANTHER" id="PTHR30419:SF8">
    <property type="entry name" value="NITROGEN ASSIMILATION TRANSCRIPTIONAL ACTIVATOR-RELATED"/>
    <property type="match status" value="1"/>
</dbReference>
<dbReference type="FunFam" id="1.10.10.10:FF:000001">
    <property type="entry name" value="LysR family transcriptional regulator"/>
    <property type="match status" value="1"/>
</dbReference>
<comment type="similarity">
    <text evidence="1">Belongs to the LysR transcriptional regulatory family.</text>
</comment>
<accession>A9DEX2</accession>
<dbReference type="GO" id="GO:0045893">
    <property type="term" value="P:positive regulation of DNA-templated transcription"/>
    <property type="evidence" value="ECO:0007669"/>
    <property type="project" value="InterPro"/>
</dbReference>
<dbReference type="SUPFAM" id="SSF53850">
    <property type="entry name" value="Periplasmic binding protein-like II"/>
    <property type="match status" value="1"/>
</dbReference>
<dbReference type="SUPFAM" id="SSF46785">
    <property type="entry name" value="Winged helix' DNA-binding domain"/>
    <property type="match status" value="1"/>
</dbReference>
<keyword evidence="2" id="KW-0805">Transcription regulation</keyword>
<dbReference type="HOGENOM" id="CLU_039613_6_0_5"/>
<reference evidence="6 7" key="2">
    <citation type="submission" date="2012-06" db="EMBL/GenBank/DDBJ databases">
        <authorList>
            <person name="Fiebig A."/>
        </authorList>
    </citation>
    <scope>NUCLEOTIDE SEQUENCE [LARGE SCALE GENOMIC DNA]</scope>
    <source>
        <strain evidence="6 7">DFL-43</strain>
    </source>
</reference>
<comment type="caution">
    <text evidence="6">The sequence shown here is derived from an EMBL/GenBank/DDBJ whole genome shotgun (WGS) entry which is preliminary data.</text>
</comment>
<dbReference type="Gene3D" id="1.10.10.10">
    <property type="entry name" value="Winged helix-like DNA-binding domain superfamily/Winged helix DNA-binding domain"/>
    <property type="match status" value="1"/>
</dbReference>
<evidence type="ECO:0000256" key="1">
    <source>
        <dbReference type="ARBA" id="ARBA00009437"/>
    </source>
</evidence>
<proteinExistence type="inferred from homology"/>
<evidence type="ECO:0000259" key="5">
    <source>
        <dbReference type="PROSITE" id="PS50931"/>
    </source>
</evidence>
<dbReference type="InterPro" id="IPR050950">
    <property type="entry name" value="HTH-type_LysR_regulators"/>
</dbReference>
<dbReference type="InterPro" id="IPR012787">
    <property type="entry name" value="TF_PcaQ"/>
</dbReference>
<organism evidence="6 7">
    <name type="scientific">Hoeflea phototrophica (strain DSM 17068 / NCIMB 14078 / DFL-43)</name>
    <dbReference type="NCBI Taxonomy" id="411684"/>
    <lineage>
        <taxon>Bacteria</taxon>
        <taxon>Pseudomonadati</taxon>
        <taxon>Pseudomonadota</taxon>
        <taxon>Alphaproteobacteria</taxon>
        <taxon>Hyphomicrobiales</taxon>
        <taxon>Rhizobiaceae</taxon>
        <taxon>Hoeflea</taxon>
    </lineage>
</organism>
<name>A9DEX2_HOEPD</name>
<dbReference type="Gene3D" id="3.40.190.10">
    <property type="entry name" value="Periplasmic binding protein-like II"/>
    <property type="match status" value="2"/>
</dbReference>
<dbReference type="InterPro" id="IPR000847">
    <property type="entry name" value="LysR_HTH_N"/>
</dbReference>
<dbReference type="STRING" id="411684.HPDFL43_10711"/>
<feature type="domain" description="HTH lysR-type" evidence="5">
    <location>
        <begin position="13"/>
        <end position="70"/>
    </location>
</feature>
<protein>
    <submittedName>
        <fullName evidence="6">Pca operon transcription factor PcaQ</fullName>
    </submittedName>
</protein>
<keyword evidence="7" id="KW-1185">Reference proteome</keyword>
<evidence type="ECO:0000256" key="3">
    <source>
        <dbReference type="ARBA" id="ARBA00023125"/>
    </source>
</evidence>
<dbReference type="AlphaFoldDB" id="A9DEX2"/>
<dbReference type="EMBL" id="ABIA03000003">
    <property type="protein sequence ID" value="EDQ31855.2"/>
    <property type="molecule type" value="Genomic_DNA"/>
</dbReference>
<reference evidence="6 7" key="1">
    <citation type="submission" date="2007-10" db="EMBL/GenBank/DDBJ databases">
        <authorList>
            <person name="Wagner-Dobler I."/>
            <person name="Ferriera S."/>
            <person name="Johnson J."/>
            <person name="Kravitz S."/>
            <person name="Beeson K."/>
            <person name="Sutton G."/>
            <person name="Rogers Y.-H."/>
            <person name="Friedman R."/>
            <person name="Frazier M."/>
            <person name="Venter J.C."/>
        </authorList>
    </citation>
    <scope>NUCLEOTIDE SEQUENCE [LARGE SCALE GENOMIC DNA]</scope>
    <source>
        <strain evidence="6 7">DFL-43</strain>
    </source>
</reference>
<evidence type="ECO:0000256" key="2">
    <source>
        <dbReference type="ARBA" id="ARBA00023015"/>
    </source>
</evidence>
<dbReference type="PANTHER" id="PTHR30419">
    <property type="entry name" value="HTH-TYPE TRANSCRIPTIONAL REGULATOR YBHD"/>
    <property type="match status" value="1"/>
</dbReference>
<dbReference type="InterPro" id="IPR036388">
    <property type="entry name" value="WH-like_DNA-bd_sf"/>
</dbReference>